<organism evidence="1 2">
    <name type="scientific">Aspergillus ibericus CBS 121593</name>
    <dbReference type="NCBI Taxonomy" id="1448316"/>
    <lineage>
        <taxon>Eukaryota</taxon>
        <taxon>Fungi</taxon>
        <taxon>Dikarya</taxon>
        <taxon>Ascomycota</taxon>
        <taxon>Pezizomycotina</taxon>
        <taxon>Eurotiomycetes</taxon>
        <taxon>Eurotiomycetidae</taxon>
        <taxon>Eurotiales</taxon>
        <taxon>Aspergillaceae</taxon>
        <taxon>Aspergillus</taxon>
        <taxon>Aspergillus subgen. Circumdati</taxon>
    </lineage>
</organism>
<name>A0A395GK37_9EURO</name>
<dbReference type="VEuPathDB" id="FungiDB:BO80DRAFT_429563"/>
<reference evidence="1 2" key="1">
    <citation type="submission" date="2018-02" db="EMBL/GenBank/DDBJ databases">
        <title>The genomes of Aspergillus section Nigri reveals drivers in fungal speciation.</title>
        <authorList>
            <consortium name="DOE Joint Genome Institute"/>
            <person name="Vesth T.C."/>
            <person name="Nybo J."/>
            <person name="Theobald S."/>
            <person name="Brandl J."/>
            <person name="Frisvad J.C."/>
            <person name="Nielsen K.F."/>
            <person name="Lyhne E.K."/>
            <person name="Kogle M.E."/>
            <person name="Kuo A."/>
            <person name="Riley R."/>
            <person name="Clum A."/>
            <person name="Nolan M."/>
            <person name="Lipzen A."/>
            <person name="Salamov A."/>
            <person name="Henrissat B."/>
            <person name="Wiebenga A."/>
            <person name="De vries R.P."/>
            <person name="Grigoriev I.V."/>
            <person name="Mortensen U.H."/>
            <person name="Andersen M.R."/>
            <person name="Baker S.E."/>
        </authorList>
    </citation>
    <scope>NUCLEOTIDE SEQUENCE [LARGE SCALE GENOMIC DNA]</scope>
    <source>
        <strain evidence="1 2">CBS 121593</strain>
    </source>
</reference>
<dbReference type="GeneID" id="37225361"/>
<dbReference type="AlphaFoldDB" id="A0A395GK37"/>
<protein>
    <submittedName>
        <fullName evidence="1">Uncharacterized protein</fullName>
    </submittedName>
</protein>
<proteinExistence type="predicted"/>
<dbReference type="EMBL" id="KZ824484">
    <property type="protein sequence ID" value="RAK95829.1"/>
    <property type="molecule type" value="Genomic_DNA"/>
</dbReference>
<accession>A0A395GK37</accession>
<dbReference type="OrthoDB" id="76567at2759"/>
<sequence>MEVGTEGWLDLLRSDLGWWFEHSRGWTQTVLLLLVDSTQQSVYLEQWYLGNRPKPLLVSRKTIRCTQTDGPDLFFETVKLMDLTPPELPWFFVEWKDQLASVKRGFLLE</sequence>
<gene>
    <name evidence="1" type="ORF">BO80DRAFT_429563</name>
</gene>
<dbReference type="Proteomes" id="UP000249402">
    <property type="component" value="Unassembled WGS sequence"/>
</dbReference>
<evidence type="ECO:0000313" key="1">
    <source>
        <dbReference type="EMBL" id="RAK95829.1"/>
    </source>
</evidence>
<evidence type="ECO:0000313" key="2">
    <source>
        <dbReference type="Proteomes" id="UP000249402"/>
    </source>
</evidence>
<keyword evidence="2" id="KW-1185">Reference proteome</keyword>
<dbReference type="RefSeq" id="XP_025570157.1">
    <property type="nucleotide sequence ID" value="XM_025720496.1"/>
</dbReference>